<dbReference type="PANTHER" id="PTHR11728">
    <property type="entry name" value="GLYCEROL-3-PHOSPHATE DEHYDROGENASE"/>
    <property type="match status" value="1"/>
</dbReference>
<dbReference type="InterPro" id="IPR008927">
    <property type="entry name" value="6-PGluconate_DH-like_C_sf"/>
</dbReference>
<evidence type="ECO:0000256" key="11">
    <source>
        <dbReference type="ARBA" id="ARBA00069372"/>
    </source>
</evidence>
<feature type="binding site" evidence="13">
    <location>
        <position position="252"/>
    </location>
    <ligand>
        <name>sn-glycerol 3-phosphate</name>
        <dbReference type="ChEBI" id="CHEBI:57597"/>
    </ligand>
</feature>
<feature type="binding site" evidence="13">
    <location>
        <position position="104"/>
    </location>
    <ligand>
        <name>NADPH</name>
        <dbReference type="ChEBI" id="CHEBI:57783"/>
    </ligand>
</feature>
<feature type="binding site" evidence="13">
    <location>
        <position position="135"/>
    </location>
    <ligand>
        <name>sn-glycerol 3-phosphate</name>
        <dbReference type="ChEBI" id="CHEBI:57597"/>
    </ligand>
</feature>
<organism evidence="20 21">
    <name type="scientific">Aquitalea magnusonii</name>
    <dbReference type="NCBI Taxonomy" id="332411"/>
    <lineage>
        <taxon>Bacteria</taxon>
        <taxon>Pseudomonadati</taxon>
        <taxon>Pseudomonadota</taxon>
        <taxon>Betaproteobacteria</taxon>
        <taxon>Neisseriales</taxon>
        <taxon>Chromobacteriaceae</taxon>
        <taxon>Aquitalea</taxon>
    </lineage>
</organism>
<dbReference type="InterPro" id="IPR036291">
    <property type="entry name" value="NAD(P)-bd_dom_sf"/>
</dbReference>
<keyword evidence="5 13" id="KW-0520">NAD</keyword>
<comment type="catalytic activity">
    <reaction evidence="9">
        <text>sn-glycerol 3-phosphate + NADP(+) = dihydroxyacetone phosphate + NADPH + H(+)</text>
        <dbReference type="Rhea" id="RHEA:11096"/>
        <dbReference type="ChEBI" id="CHEBI:15378"/>
        <dbReference type="ChEBI" id="CHEBI:57597"/>
        <dbReference type="ChEBI" id="CHEBI:57642"/>
        <dbReference type="ChEBI" id="CHEBI:57783"/>
        <dbReference type="ChEBI" id="CHEBI:58349"/>
        <dbReference type="EC" id="1.1.1.94"/>
    </reaction>
    <physiologicalReaction direction="right-to-left" evidence="9">
        <dbReference type="Rhea" id="RHEA:11098"/>
    </physiologicalReaction>
</comment>
<dbReference type="HAMAP" id="MF_00394">
    <property type="entry name" value="NAD_Glyc3P_dehydrog"/>
    <property type="match status" value="1"/>
</dbReference>
<keyword evidence="13" id="KW-0963">Cytoplasm</keyword>
<feature type="binding site" evidence="15">
    <location>
        <begin position="252"/>
        <end position="253"/>
    </location>
    <ligand>
        <name>substrate</name>
    </ligand>
</feature>
<evidence type="ECO:0000256" key="15">
    <source>
        <dbReference type="PIRSR" id="PIRSR000114-2"/>
    </source>
</evidence>
<evidence type="ECO:0000256" key="16">
    <source>
        <dbReference type="PIRSR" id="PIRSR000114-3"/>
    </source>
</evidence>
<dbReference type="GO" id="GO:0051287">
    <property type="term" value="F:NAD binding"/>
    <property type="evidence" value="ECO:0007669"/>
    <property type="project" value="InterPro"/>
</dbReference>
<dbReference type="OrthoDB" id="9812273at2"/>
<dbReference type="FunFam" id="1.10.1040.10:FF:000001">
    <property type="entry name" value="Glycerol-3-phosphate dehydrogenase [NAD(P)+]"/>
    <property type="match status" value="1"/>
</dbReference>
<keyword evidence="13" id="KW-0547">Nucleotide-binding</keyword>
<gene>
    <name evidence="13" type="primary">gpsA</name>
    <name evidence="20" type="ORF">DLM_0161</name>
</gene>
<evidence type="ECO:0000256" key="1">
    <source>
        <dbReference type="ARBA" id="ARBA00011009"/>
    </source>
</evidence>
<evidence type="ECO:0000256" key="6">
    <source>
        <dbReference type="ARBA" id="ARBA00023098"/>
    </source>
</evidence>
<proteinExistence type="inferred from homology"/>
<dbReference type="PRINTS" id="PR00077">
    <property type="entry name" value="GPDHDRGNASE"/>
</dbReference>
<dbReference type="Proteomes" id="UP000198290">
    <property type="component" value="Chromosome"/>
</dbReference>
<feature type="binding site" evidence="13">
    <location>
        <position position="104"/>
    </location>
    <ligand>
        <name>sn-glycerol 3-phosphate</name>
        <dbReference type="ChEBI" id="CHEBI:57597"/>
    </ligand>
</feature>
<sequence length="334" mass="34848">MKLAILGSGAWGSALALAFARHHDVSLWGRDAALMAELAAERVNRRYLPDCPFPDSITLTAELPRAIQGAELILIVTPIAGLRPTLRALTALSSELPPILWACKGFEAGSSLLPHQVVAEELPPDHPCGVLSGPSFAREVAEGLPAAVTIAADDGEFARRIARELHSPLLRLYANDDLVGVEVGGAVKNVMAIATGVADGLGFGMNARAALITRGLAEITRLASALGASQQTMMGLAGMGDLILTCTGALSRNRQVGLKLAEGKSLDVILAELGHVAEGVSTAREVLTMAERLEVEMPITAAVCGLLYQGNEPHRVVEGLLSRAPKSEGGGALQ</sequence>
<keyword evidence="6 13" id="KW-0443">Lipid metabolism</keyword>
<dbReference type="GO" id="GO:0046168">
    <property type="term" value="P:glycerol-3-phosphate catabolic process"/>
    <property type="evidence" value="ECO:0007669"/>
    <property type="project" value="InterPro"/>
</dbReference>
<evidence type="ECO:0000256" key="8">
    <source>
        <dbReference type="ARBA" id="ARBA00023264"/>
    </source>
</evidence>
<dbReference type="GO" id="GO:0005829">
    <property type="term" value="C:cytosol"/>
    <property type="evidence" value="ECO:0007669"/>
    <property type="project" value="TreeGrafter"/>
</dbReference>
<dbReference type="GO" id="GO:0005975">
    <property type="term" value="P:carbohydrate metabolic process"/>
    <property type="evidence" value="ECO:0007669"/>
    <property type="project" value="InterPro"/>
</dbReference>
<feature type="binding site" evidence="13">
    <location>
        <position position="47"/>
    </location>
    <ligand>
        <name>NADPH</name>
        <dbReference type="ChEBI" id="CHEBI:57783"/>
    </ligand>
</feature>
<evidence type="ECO:0000256" key="12">
    <source>
        <dbReference type="ARBA" id="ARBA00080511"/>
    </source>
</evidence>
<reference evidence="21" key="1">
    <citation type="journal article" date="2017" name="Biotechnol. Biofuels">
        <title>Evaluation of environmental bacterial communities as a factor affecting the growth of duckweed Lemna minor.</title>
        <authorList>
            <person name="Ishizawa H."/>
            <person name="Kuroda M."/>
            <person name="Morikawa M."/>
            <person name="Ike M."/>
        </authorList>
    </citation>
    <scope>NUCLEOTIDE SEQUENCE [LARGE SCALE GENOMIC DNA]</scope>
    <source>
        <strain evidence="21">H3</strain>
    </source>
</reference>
<feature type="binding site" evidence="13">
    <location>
        <position position="30"/>
    </location>
    <ligand>
        <name>NADPH</name>
        <dbReference type="ChEBI" id="CHEBI:57783"/>
    </ligand>
</feature>
<keyword evidence="4 13" id="KW-0560">Oxidoreductase</keyword>
<evidence type="ECO:0000256" key="2">
    <source>
        <dbReference type="ARBA" id="ARBA00022516"/>
    </source>
</evidence>
<dbReference type="GO" id="GO:0141152">
    <property type="term" value="F:glycerol-3-phosphate dehydrogenase (NAD+) activity"/>
    <property type="evidence" value="ECO:0007669"/>
    <property type="project" value="RHEA"/>
</dbReference>
<feature type="binding site" evidence="13">
    <location>
        <position position="251"/>
    </location>
    <ligand>
        <name>sn-glycerol 3-phosphate</name>
        <dbReference type="ChEBI" id="CHEBI:57597"/>
    </ligand>
</feature>
<name>A0A3G9G8K7_9NEIS</name>
<dbReference type="PIRSF" id="PIRSF000114">
    <property type="entry name" value="Glycerol-3-P_dh"/>
    <property type="match status" value="1"/>
</dbReference>
<comment type="similarity">
    <text evidence="1 13 17">Belongs to the NAD-dependent glycerol-3-phosphate dehydrogenase family.</text>
</comment>
<feature type="domain" description="Glycerol-3-phosphate dehydrogenase NAD-dependent N-terminal" evidence="18">
    <location>
        <begin position="2"/>
        <end position="157"/>
    </location>
</feature>
<dbReference type="Pfam" id="PF01210">
    <property type="entry name" value="NAD_Gly3P_dh_N"/>
    <property type="match status" value="1"/>
</dbReference>
<evidence type="ECO:0000256" key="10">
    <source>
        <dbReference type="ARBA" id="ARBA00066687"/>
    </source>
</evidence>
<dbReference type="InterPro" id="IPR011128">
    <property type="entry name" value="G3P_DH_NAD-dep_N"/>
</dbReference>
<keyword evidence="8 13" id="KW-1208">Phospholipid metabolism</keyword>
<dbReference type="GO" id="GO:0141153">
    <property type="term" value="F:glycerol-3-phosphate dehydrogenase (NADP+) activity"/>
    <property type="evidence" value="ECO:0007669"/>
    <property type="project" value="RHEA"/>
</dbReference>
<accession>A0A3G9G8K7</accession>
<protein>
    <recommendedName>
        <fullName evidence="11 13">Glycerol-3-phosphate dehydrogenase [NAD(P)+]</fullName>
        <ecNumber evidence="10 13">1.1.1.94</ecNumber>
    </recommendedName>
    <alternativeName>
        <fullName evidence="13">NAD(P)(+)-dependent glycerol-3-phosphate dehydrogenase</fullName>
    </alternativeName>
    <alternativeName>
        <fullName evidence="12 13">NAD(P)H-dependent dihydroxyacetone-phosphate reductase</fullName>
    </alternativeName>
</protein>
<evidence type="ECO:0000256" key="5">
    <source>
        <dbReference type="ARBA" id="ARBA00023027"/>
    </source>
</evidence>
<feature type="binding site" evidence="16">
    <location>
        <position position="252"/>
    </location>
    <ligand>
        <name>NAD(+)</name>
        <dbReference type="ChEBI" id="CHEBI:57540"/>
    </ligand>
</feature>
<evidence type="ECO:0000313" key="20">
    <source>
        <dbReference type="EMBL" id="BBF83844.1"/>
    </source>
</evidence>
<dbReference type="SUPFAM" id="SSF48179">
    <property type="entry name" value="6-phosphogluconate dehydrogenase C-terminal domain-like"/>
    <property type="match status" value="1"/>
</dbReference>
<feature type="binding site" evidence="13">
    <location>
        <position position="241"/>
    </location>
    <ligand>
        <name>sn-glycerol 3-phosphate</name>
        <dbReference type="ChEBI" id="CHEBI:57597"/>
    </ligand>
</feature>
<feature type="active site" description="Proton acceptor" evidence="13 14">
    <location>
        <position position="188"/>
    </location>
</feature>
<comment type="pathway">
    <text evidence="13">Membrane lipid metabolism; glycerophospholipid metabolism.</text>
</comment>
<keyword evidence="21" id="KW-1185">Reference proteome</keyword>
<feature type="binding site" evidence="13">
    <location>
        <position position="253"/>
    </location>
    <ligand>
        <name>sn-glycerol 3-phosphate</name>
        <dbReference type="ChEBI" id="CHEBI:57597"/>
    </ligand>
</feature>
<dbReference type="EMBL" id="AP018823">
    <property type="protein sequence ID" value="BBF83844.1"/>
    <property type="molecule type" value="Genomic_DNA"/>
</dbReference>
<dbReference type="Gene3D" id="3.40.50.720">
    <property type="entry name" value="NAD(P)-binding Rossmann-like Domain"/>
    <property type="match status" value="1"/>
</dbReference>
<evidence type="ECO:0000256" key="4">
    <source>
        <dbReference type="ARBA" id="ARBA00023002"/>
    </source>
</evidence>
<dbReference type="InterPro" id="IPR006109">
    <property type="entry name" value="G3P_DH_NAD-dep_C"/>
</dbReference>
<dbReference type="KEGG" id="amah:DLM_0161"/>
<feature type="binding site" evidence="13">
    <location>
        <position position="276"/>
    </location>
    <ligand>
        <name>NADPH</name>
        <dbReference type="ChEBI" id="CHEBI:57783"/>
    </ligand>
</feature>
<evidence type="ECO:0000313" key="21">
    <source>
        <dbReference type="Proteomes" id="UP000198290"/>
    </source>
</evidence>
<evidence type="ECO:0000256" key="9">
    <source>
        <dbReference type="ARBA" id="ARBA00052716"/>
    </source>
</evidence>
<dbReference type="InterPro" id="IPR013328">
    <property type="entry name" value="6PGD_dom2"/>
</dbReference>
<dbReference type="EC" id="1.1.1.94" evidence="10 13"/>
<evidence type="ECO:0000256" key="14">
    <source>
        <dbReference type="PIRSR" id="PIRSR000114-1"/>
    </source>
</evidence>
<feature type="domain" description="Glycerol-3-phosphate dehydrogenase NAD-dependent C-terminal" evidence="19">
    <location>
        <begin position="177"/>
        <end position="317"/>
    </location>
</feature>
<comment type="catalytic activity">
    <reaction evidence="13">
        <text>sn-glycerol 3-phosphate + NAD(+) = dihydroxyacetone phosphate + NADH + H(+)</text>
        <dbReference type="Rhea" id="RHEA:11092"/>
        <dbReference type="ChEBI" id="CHEBI:15378"/>
        <dbReference type="ChEBI" id="CHEBI:57540"/>
        <dbReference type="ChEBI" id="CHEBI:57597"/>
        <dbReference type="ChEBI" id="CHEBI:57642"/>
        <dbReference type="ChEBI" id="CHEBI:57945"/>
        <dbReference type="EC" id="1.1.1.94"/>
    </reaction>
</comment>
<dbReference type="NCBIfam" id="NF000942">
    <property type="entry name" value="PRK00094.1-4"/>
    <property type="match status" value="1"/>
</dbReference>
<evidence type="ECO:0000256" key="13">
    <source>
        <dbReference type="HAMAP-Rule" id="MF_00394"/>
    </source>
</evidence>
<evidence type="ECO:0000256" key="3">
    <source>
        <dbReference type="ARBA" id="ARBA00022857"/>
    </source>
</evidence>
<feature type="binding site" evidence="13">
    <location>
        <position position="252"/>
    </location>
    <ligand>
        <name>NADPH</name>
        <dbReference type="ChEBI" id="CHEBI:57783"/>
    </ligand>
</feature>
<dbReference type="UniPathway" id="UPA00940"/>
<dbReference type="NCBIfam" id="NF000940">
    <property type="entry name" value="PRK00094.1-2"/>
    <property type="match status" value="1"/>
</dbReference>
<feature type="binding site" evidence="13">
    <location>
        <position position="137"/>
    </location>
    <ligand>
        <name>NADPH</name>
        <dbReference type="ChEBI" id="CHEBI:57783"/>
    </ligand>
</feature>
<evidence type="ECO:0000259" key="19">
    <source>
        <dbReference type="Pfam" id="PF07479"/>
    </source>
</evidence>
<comment type="caution">
    <text evidence="13">Lacks conserved residue(s) required for the propagation of feature annotation.</text>
</comment>
<dbReference type="RefSeq" id="WP_089083943.1">
    <property type="nucleotide sequence ID" value="NZ_AP018823.1"/>
</dbReference>
<dbReference type="Pfam" id="PF07479">
    <property type="entry name" value="NAD_Gly3P_dh_C"/>
    <property type="match status" value="1"/>
</dbReference>
<keyword evidence="7 13" id="KW-0594">Phospholipid biosynthesis</keyword>
<feature type="binding site" evidence="16">
    <location>
        <begin position="7"/>
        <end position="12"/>
    </location>
    <ligand>
        <name>NAD(+)</name>
        <dbReference type="ChEBI" id="CHEBI:57540"/>
    </ligand>
</feature>
<dbReference type="SUPFAM" id="SSF51735">
    <property type="entry name" value="NAD(P)-binding Rossmann-fold domains"/>
    <property type="match status" value="1"/>
</dbReference>
<feature type="binding site" evidence="13">
    <location>
        <position position="11"/>
    </location>
    <ligand>
        <name>NADPH</name>
        <dbReference type="ChEBI" id="CHEBI:57783"/>
    </ligand>
</feature>
<comment type="subcellular location">
    <subcellularLocation>
        <location evidence="13">Cytoplasm</location>
    </subcellularLocation>
</comment>
<dbReference type="GO" id="GO:0046167">
    <property type="term" value="P:glycerol-3-phosphate biosynthetic process"/>
    <property type="evidence" value="ECO:0007669"/>
    <property type="project" value="UniProtKB-UniRule"/>
</dbReference>
<feature type="binding site" evidence="13">
    <location>
        <position position="188"/>
    </location>
    <ligand>
        <name>sn-glycerol 3-phosphate</name>
        <dbReference type="ChEBI" id="CHEBI:57597"/>
    </ligand>
</feature>
<evidence type="ECO:0000256" key="7">
    <source>
        <dbReference type="ARBA" id="ARBA00023209"/>
    </source>
</evidence>
<reference evidence="20 21" key="2">
    <citation type="journal article" date="2017" name="Genome Announc.">
        <title>Draft genome sequence of Aquitalea magnusonii strain H3, a plant growth-promoting bacterium of duckweed Lemna minor.</title>
        <authorList>
            <person name="Ishizawa H."/>
            <person name="Kuroda M."/>
            <person name="Ike M."/>
        </authorList>
    </citation>
    <scope>NUCLEOTIDE SEQUENCE [LARGE SCALE GENOMIC DNA]</scope>
    <source>
        <strain evidence="20 21">H3</strain>
    </source>
</reference>
<keyword evidence="3 13" id="KW-0521">NADP</keyword>
<dbReference type="PANTHER" id="PTHR11728:SF1">
    <property type="entry name" value="GLYCEROL-3-PHOSPHATE DEHYDROGENASE [NAD(+)] 2, CHLOROPLASTIC"/>
    <property type="match status" value="1"/>
</dbReference>
<dbReference type="InterPro" id="IPR006168">
    <property type="entry name" value="G3P_DH_NAD-dep"/>
</dbReference>
<dbReference type="FunFam" id="3.40.50.720:FF:000019">
    <property type="entry name" value="Glycerol-3-phosphate dehydrogenase [NAD(P)+]"/>
    <property type="match status" value="1"/>
</dbReference>
<dbReference type="GO" id="GO:0008654">
    <property type="term" value="P:phospholipid biosynthetic process"/>
    <property type="evidence" value="ECO:0007669"/>
    <property type="project" value="UniProtKB-KW"/>
</dbReference>
<dbReference type="GO" id="GO:0006650">
    <property type="term" value="P:glycerophospholipid metabolic process"/>
    <property type="evidence" value="ECO:0007669"/>
    <property type="project" value="UniProtKB-UniRule"/>
</dbReference>
<dbReference type="Gene3D" id="1.10.1040.10">
    <property type="entry name" value="N-(1-d-carboxylethyl)-l-norvaline Dehydrogenase, domain 2"/>
    <property type="match status" value="1"/>
</dbReference>
<reference evidence="21" key="3">
    <citation type="journal article" date="2017" name="Plant Physiol. Biochem.">
        <title>Differential oxidative and antioxidative response of duckweed Lemna minor toward plant growth promoting/inhibiting bacteria.</title>
        <authorList>
            <person name="Ishizawa H."/>
            <person name="Kuroda M."/>
            <person name="Morikawa M."/>
            <person name="Ike M."/>
        </authorList>
    </citation>
    <scope>NUCLEOTIDE SEQUENCE [LARGE SCALE GENOMIC DNA]</scope>
    <source>
        <strain evidence="21">H3</strain>
    </source>
</reference>
<feature type="binding site" evidence="13">
    <location>
        <position position="278"/>
    </location>
    <ligand>
        <name>NADPH</name>
        <dbReference type="ChEBI" id="CHEBI:57783"/>
    </ligand>
</feature>
<comment type="function">
    <text evidence="13">Catalyzes the reduction of the glycolytic intermediate dihydroxyacetone phosphate (DHAP) to sn-glycerol 3-phosphate (G3P), the key precursor for phospholipid synthesis.</text>
</comment>
<feature type="binding site" evidence="15">
    <location>
        <position position="104"/>
    </location>
    <ligand>
        <name>substrate</name>
    </ligand>
</feature>
<evidence type="ECO:0000256" key="17">
    <source>
        <dbReference type="RuleBase" id="RU000437"/>
    </source>
</evidence>
<feature type="binding site" evidence="16">
    <location>
        <position position="137"/>
    </location>
    <ligand>
        <name>NAD(+)</name>
        <dbReference type="ChEBI" id="CHEBI:57540"/>
    </ligand>
</feature>
<feature type="binding site" evidence="13">
    <location>
        <position position="133"/>
    </location>
    <ligand>
        <name>sn-glycerol 3-phosphate</name>
        <dbReference type="ChEBI" id="CHEBI:57597"/>
    </ligand>
</feature>
<evidence type="ECO:0000259" key="18">
    <source>
        <dbReference type="Pfam" id="PF01210"/>
    </source>
</evidence>
<dbReference type="STRING" id="332411.VI06_03880"/>
<dbReference type="AlphaFoldDB" id="A0A3G9G8K7"/>
<keyword evidence="2 13" id="KW-0444">Lipid biosynthesis</keyword>
<dbReference type="PROSITE" id="PS00957">
    <property type="entry name" value="NAD_G3PDH"/>
    <property type="match status" value="1"/>
</dbReference>